<name>A0A699VIZ1_TANCI</name>
<protein>
    <submittedName>
        <fullName evidence="2">Uncharacterized protein</fullName>
    </submittedName>
</protein>
<accession>A0A699VIZ1</accession>
<gene>
    <name evidence="2" type="ORF">Tci_907521</name>
</gene>
<evidence type="ECO:0000313" key="2">
    <source>
        <dbReference type="EMBL" id="GFD35552.1"/>
    </source>
</evidence>
<proteinExistence type="predicted"/>
<dbReference type="AlphaFoldDB" id="A0A699VIZ1"/>
<reference evidence="2" key="1">
    <citation type="journal article" date="2019" name="Sci. Rep.">
        <title>Draft genome of Tanacetum cinerariifolium, the natural source of mosquito coil.</title>
        <authorList>
            <person name="Yamashiro T."/>
            <person name="Shiraishi A."/>
            <person name="Satake H."/>
            <person name="Nakayama K."/>
        </authorList>
    </citation>
    <scope>NUCLEOTIDE SEQUENCE</scope>
</reference>
<evidence type="ECO:0000256" key="1">
    <source>
        <dbReference type="SAM" id="MobiDB-lite"/>
    </source>
</evidence>
<dbReference type="EMBL" id="BKCJ011460201">
    <property type="protein sequence ID" value="GFD35552.1"/>
    <property type="molecule type" value="Genomic_DNA"/>
</dbReference>
<feature type="region of interest" description="Disordered" evidence="1">
    <location>
        <begin position="32"/>
        <end position="52"/>
    </location>
</feature>
<comment type="caution">
    <text evidence="2">The sequence shown here is derived from an EMBL/GenBank/DDBJ whole genome shotgun (WGS) entry which is preliminary data.</text>
</comment>
<feature type="non-terminal residue" evidence="2">
    <location>
        <position position="1"/>
    </location>
</feature>
<sequence length="160" mass="16045">LVVGDNLKIAEVAGVPAAVKIGNGRGAGRKVGTGGGAHARVGPGARGGYQDPKARVYDAGESSTVQILYYVGREGGSAEVGPRDAKDIGGAGERQHSHLVVQLGIVGAGGEGFIAERQHGSRVVAGLFGEVLGLAGFQSVGQAHPFAHVAFVHNVTAFAG</sequence>
<organism evidence="2">
    <name type="scientific">Tanacetum cinerariifolium</name>
    <name type="common">Dalmatian daisy</name>
    <name type="synonym">Chrysanthemum cinerariifolium</name>
    <dbReference type="NCBI Taxonomy" id="118510"/>
    <lineage>
        <taxon>Eukaryota</taxon>
        <taxon>Viridiplantae</taxon>
        <taxon>Streptophyta</taxon>
        <taxon>Embryophyta</taxon>
        <taxon>Tracheophyta</taxon>
        <taxon>Spermatophyta</taxon>
        <taxon>Magnoliopsida</taxon>
        <taxon>eudicotyledons</taxon>
        <taxon>Gunneridae</taxon>
        <taxon>Pentapetalae</taxon>
        <taxon>asterids</taxon>
        <taxon>campanulids</taxon>
        <taxon>Asterales</taxon>
        <taxon>Asteraceae</taxon>
        <taxon>Asteroideae</taxon>
        <taxon>Anthemideae</taxon>
        <taxon>Anthemidinae</taxon>
        <taxon>Tanacetum</taxon>
    </lineage>
</organism>